<dbReference type="KEGG" id="vgu:HYG85_18400"/>
<dbReference type="EMBL" id="CP058561">
    <property type="protein sequence ID" value="QUH30783.1"/>
    <property type="molecule type" value="Genomic_DNA"/>
</dbReference>
<keyword evidence="2" id="KW-1185">Reference proteome</keyword>
<dbReference type="OrthoDB" id="9761985at2"/>
<organism evidence="1 2">
    <name type="scientific">Vallitalea guaymasensis</name>
    <dbReference type="NCBI Taxonomy" id="1185412"/>
    <lineage>
        <taxon>Bacteria</taxon>
        <taxon>Bacillati</taxon>
        <taxon>Bacillota</taxon>
        <taxon>Clostridia</taxon>
        <taxon>Lachnospirales</taxon>
        <taxon>Vallitaleaceae</taxon>
        <taxon>Vallitalea</taxon>
    </lineage>
</organism>
<protein>
    <submittedName>
        <fullName evidence="1">Uncharacterized protein</fullName>
    </submittedName>
</protein>
<gene>
    <name evidence="1" type="ORF">HYG85_18400</name>
</gene>
<dbReference type="Proteomes" id="UP000677305">
    <property type="component" value="Chromosome"/>
</dbReference>
<name>A0A8J8MDB4_9FIRM</name>
<evidence type="ECO:0000313" key="1">
    <source>
        <dbReference type="EMBL" id="QUH30783.1"/>
    </source>
</evidence>
<dbReference type="AlphaFoldDB" id="A0A8J8MDB4"/>
<dbReference type="RefSeq" id="WP_113675943.1">
    <property type="nucleotide sequence ID" value="NZ_CP058561.1"/>
</dbReference>
<evidence type="ECO:0000313" key="2">
    <source>
        <dbReference type="Proteomes" id="UP000677305"/>
    </source>
</evidence>
<proteinExistence type="predicted"/>
<reference evidence="1 2" key="1">
    <citation type="submission" date="2020-07" db="EMBL/GenBank/DDBJ databases">
        <title>Vallitalea guaymasensis genome.</title>
        <authorList>
            <person name="Postec A."/>
        </authorList>
    </citation>
    <scope>NUCLEOTIDE SEQUENCE [LARGE SCALE GENOMIC DNA]</scope>
    <source>
        <strain evidence="1 2">Ra1766G1</strain>
    </source>
</reference>
<sequence>MKKKYYLIFIPIILFLLIYSLRVNTNLNKMKETYDNKQKMIMNDHILSFNIIGDLYGDEILETEFPQIEIQNIINALKKADISNMHLFEDDSLDISKFYREYTHLLEQYKMEQIREGVIEEEQKFKDVINDLNIIKGWLEDRYHEDNYQPYTYQELKEQLNDKLKYANFE</sequence>
<accession>A0A8J8MDB4</accession>